<proteinExistence type="predicted"/>
<dbReference type="EMBL" id="JARBDR010000657">
    <property type="protein sequence ID" value="KAJ8308384.1"/>
    <property type="molecule type" value="Genomic_DNA"/>
</dbReference>
<organism evidence="1 2">
    <name type="scientific">Tegillarca granosa</name>
    <name type="common">Malaysian cockle</name>
    <name type="synonym">Anadara granosa</name>
    <dbReference type="NCBI Taxonomy" id="220873"/>
    <lineage>
        <taxon>Eukaryota</taxon>
        <taxon>Metazoa</taxon>
        <taxon>Spiralia</taxon>
        <taxon>Lophotrochozoa</taxon>
        <taxon>Mollusca</taxon>
        <taxon>Bivalvia</taxon>
        <taxon>Autobranchia</taxon>
        <taxon>Pteriomorphia</taxon>
        <taxon>Arcoida</taxon>
        <taxon>Arcoidea</taxon>
        <taxon>Arcidae</taxon>
        <taxon>Tegillarca</taxon>
    </lineage>
</organism>
<protein>
    <submittedName>
        <fullName evidence="1">Uncharacterized protein</fullName>
    </submittedName>
</protein>
<evidence type="ECO:0000313" key="2">
    <source>
        <dbReference type="Proteomes" id="UP001217089"/>
    </source>
</evidence>
<accession>A0ABQ9ETJ3</accession>
<keyword evidence="2" id="KW-1185">Reference proteome</keyword>
<name>A0ABQ9ETJ3_TEGGR</name>
<comment type="caution">
    <text evidence="1">The sequence shown here is derived from an EMBL/GenBank/DDBJ whole genome shotgun (WGS) entry which is preliminary data.</text>
</comment>
<gene>
    <name evidence="1" type="ORF">KUTeg_013258</name>
</gene>
<dbReference type="Proteomes" id="UP001217089">
    <property type="component" value="Unassembled WGS sequence"/>
</dbReference>
<evidence type="ECO:0000313" key="1">
    <source>
        <dbReference type="EMBL" id="KAJ8308384.1"/>
    </source>
</evidence>
<reference evidence="1 2" key="1">
    <citation type="submission" date="2022-12" db="EMBL/GenBank/DDBJ databases">
        <title>Chromosome-level genome of Tegillarca granosa.</title>
        <authorList>
            <person name="Kim J."/>
        </authorList>
    </citation>
    <scope>NUCLEOTIDE SEQUENCE [LARGE SCALE GENOMIC DNA]</scope>
    <source>
        <strain evidence="1">Teg-2019</strain>
        <tissue evidence="1">Adductor muscle</tissue>
    </source>
</reference>
<sequence>MSCFREMEFKRKVLHHFARNKRFYKYGVPFIVTIVGSSFIMEQFQVIVEKHPISKEEKEIREKQMFEEMVAVKEDYWENLNRLYSKPSDLMPQQAILQTQKININALISLTRNFAYQVKDIRTYYKVLRLTRVLQV</sequence>